<feature type="compositionally biased region" description="Polar residues" evidence="11">
    <location>
        <begin position="1314"/>
        <end position="1324"/>
    </location>
</feature>
<dbReference type="Pfam" id="PF19718">
    <property type="entry name" value="USP47_C"/>
    <property type="match status" value="1"/>
</dbReference>
<dbReference type="InterPro" id="IPR045578">
    <property type="entry name" value="USP47_C"/>
</dbReference>
<dbReference type="EMBL" id="JARKHS020010334">
    <property type="protein sequence ID" value="KAK8778861.1"/>
    <property type="molecule type" value="Genomic_DNA"/>
</dbReference>
<dbReference type="GO" id="GO:0004843">
    <property type="term" value="F:cysteine-type deubiquitinase activity"/>
    <property type="evidence" value="ECO:0007669"/>
    <property type="project" value="UniProtKB-EC"/>
</dbReference>
<dbReference type="Gene3D" id="3.90.70.10">
    <property type="entry name" value="Cysteine proteinases"/>
    <property type="match status" value="1"/>
</dbReference>
<feature type="region of interest" description="Disordered" evidence="11">
    <location>
        <begin position="861"/>
        <end position="930"/>
    </location>
</feature>
<evidence type="ECO:0000256" key="1">
    <source>
        <dbReference type="ARBA" id="ARBA00000707"/>
    </source>
</evidence>
<evidence type="ECO:0000313" key="14">
    <source>
        <dbReference type="Proteomes" id="UP001321473"/>
    </source>
</evidence>
<evidence type="ECO:0000256" key="11">
    <source>
        <dbReference type="SAM" id="MobiDB-lite"/>
    </source>
</evidence>
<dbReference type="CDD" id="cd02659">
    <property type="entry name" value="peptidase_C19C"/>
    <property type="match status" value="1"/>
</dbReference>
<gene>
    <name evidence="13" type="ORF">V5799_019786</name>
</gene>
<keyword evidence="6" id="KW-0378">Hydrolase</keyword>
<feature type="compositionally biased region" description="Low complexity" evidence="11">
    <location>
        <begin position="862"/>
        <end position="880"/>
    </location>
</feature>
<dbReference type="PROSITE" id="PS00973">
    <property type="entry name" value="USP_2"/>
    <property type="match status" value="1"/>
</dbReference>
<evidence type="ECO:0000256" key="3">
    <source>
        <dbReference type="ARBA" id="ARBA00012759"/>
    </source>
</evidence>
<organism evidence="13 14">
    <name type="scientific">Amblyomma americanum</name>
    <name type="common">Lone star tick</name>
    <dbReference type="NCBI Taxonomy" id="6943"/>
    <lineage>
        <taxon>Eukaryota</taxon>
        <taxon>Metazoa</taxon>
        <taxon>Ecdysozoa</taxon>
        <taxon>Arthropoda</taxon>
        <taxon>Chelicerata</taxon>
        <taxon>Arachnida</taxon>
        <taxon>Acari</taxon>
        <taxon>Parasitiformes</taxon>
        <taxon>Ixodida</taxon>
        <taxon>Ixodoidea</taxon>
        <taxon>Ixodidae</taxon>
        <taxon>Amblyomminae</taxon>
        <taxon>Amblyomma</taxon>
    </lineage>
</organism>
<feature type="compositionally biased region" description="Low complexity" evidence="11">
    <location>
        <begin position="435"/>
        <end position="446"/>
    </location>
</feature>
<dbReference type="Pfam" id="PF00443">
    <property type="entry name" value="UCH"/>
    <property type="match status" value="1"/>
</dbReference>
<dbReference type="PANTHER" id="PTHR24006:SF702">
    <property type="entry name" value="UBIQUITIN CARBOXYL-TERMINAL HYDROLASE 47"/>
    <property type="match status" value="1"/>
</dbReference>
<evidence type="ECO:0000259" key="12">
    <source>
        <dbReference type="PROSITE" id="PS50235"/>
    </source>
</evidence>
<dbReference type="InterPro" id="IPR018200">
    <property type="entry name" value="USP_CS"/>
</dbReference>
<dbReference type="PANTHER" id="PTHR24006">
    <property type="entry name" value="UBIQUITIN CARBOXYL-TERMINAL HYDROLASE"/>
    <property type="match status" value="1"/>
</dbReference>
<feature type="compositionally biased region" description="Acidic residues" evidence="11">
    <location>
        <begin position="413"/>
        <end position="423"/>
    </location>
</feature>
<evidence type="ECO:0000256" key="4">
    <source>
        <dbReference type="ARBA" id="ARBA00022670"/>
    </source>
</evidence>
<dbReference type="GO" id="GO:0005829">
    <property type="term" value="C:cytosol"/>
    <property type="evidence" value="ECO:0007669"/>
    <property type="project" value="TreeGrafter"/>
</dbReference>
<evidence type="ECO:0000313" key="13">
    <source>
        <dbReference type="EMBL" id="KAK8778861.1"/>
    </source>
</evidence>
<dbReference type="InterPro" id="IPR028889">
    <property type="entry name" value="USP"/>
</dbReference>
<keyword evidence="7" id="KW-0788">Thiol protease</keyword>
<keyword evidence="5" id="KW-0833">Ubl conjugation pathway</keyword>
<feature type="region of interest" description="Disordered" evidence="11">
    <location>
        <begin position="409"/>
        <end position="458"/>
    </location>
</feature>
<comment type="caution">
    <text evidence="13">The sequence shown here is derived from an EMBL/GenBank/DDBJ whole genome shotgun (WGS) entry which is preliminary data.</text>
</comment>
<reference evidence="13 14" key="1">
    <citation type="journal article" date="2023" name="Arcadia Sci">
        <title>De novo assembly of a long-read Amblyomma americanum tick genome.</title>
        <authorList>
            <person name="Chou S."/>
            <person name="Poskanzer K.E."/>
            <person name="Rollins M."/>
            <person name="Thuy-Boun P.S."/>
        </authorList>
    </citation>
    <scope>NUCLEOTIDE SEQUENCE [LARGE SCALE GENOMIC DNA]</scope>
    <source>
        <strain evidence="13">F_SG_1</strain>
        <tissue evidence="13">Salivary glands</tissue>
    </source>
</reference>
<dbReference type="GO" id="GO:0005634">
    <property type="term" value="C:nucleus"/>
    <property type="evidence" value="ECO:0007669"/>
    <property type="project" value="TreeGrafter"/>
</dbReference>
<evidence type="ECO:0000256" key="10">
    <source>
        <dbReference type="ARBA" id="ARBA00032453"/>
    </source>
</evidence>
<dbReference type="PROSITE" id="PS00972">
    <property type="entry name" value="USP_1"/>
    <property type="match status" value="1"/>
</dbReference>
<dbReference type="InterPro" id="IPR050164">
    <property type="entry name" value="Peptidase_C19"/>
</dbReference>
<keyword evidence="4" id="KW-0645">Protease</keyword>
<dbReference type="PROSITE" id="PS50235">
    <property type="entry name" value="USP_3"/>
    <property type="match status" value="1"/>
</dbReference>
<keyword evidence="14" id="KW-1185">Reference proteome</keyword>
<protein>
    <recommendedName>
        <fullName evidence="8">Ubiquitin carboxyl-terminal hydrolase 47</fullName>
        <ecNumber evidence="3">3.4.19.12</ecNumber>
    </recommendedName>
    <alternativeName>
        <fullName evidence="9">Ubiquitin thioesterase 47</fullName>
    </alternativeName>
    <alternativeName>
        <fullName evidence="10">Ubiquitin-specific-processing protease 47</fullName>
    </alternativeName>
</protein>
<feature type="region of interest" description="Disordered" evidence="11">
    <location>
        <begin position="1298"/>
        <end position="1332"/>
    </location>
</feature>
<proteinExistence type="inferred from homology"/>
<evidence type="ECO:0000256" key="8">
    <source>
        <dbReference type="ARBA" id="ARBA00026136"/>
    </source>
</evidence>
<dbReference type="Pfam" id="PF25985">
    <property type="entry name" value="Ubiquitin_USP47_N"/>
    <property type="match status" value="1"/>
</dbReference>
<evidence type="ECO:0000256" key="2">
    <source>
        <dbReference type="ARBA" id="ARBA00009085"/>
    </source>
</evidence>
<sequence>MTPGETAQPVSDEVPVPAEPQALCIIRDMTTALTHSSKVPPSPTGQSNMLKVTLTLPASTTAAELMQTVGSHFQYTPDSFELLLQRLTDGDCVPVHTCEEQTLQELGFYTDGMSRNMLVMYDRNREPPKRLMGPESEDSSSTAAAADWVRNTRGAAGESKYYPAAADTREATGYVGLVNQAMTCYLNSLLQTLYMTPEFRNALYRWEFDGTEQDAAKSIPFQLQKLFLLLQTSSRPAIVTTDLTTSFGWDSSEAWQQHDVQELCRVMFDALEHKFKHTDQAKLICQLYEGKLKDYVKCLQCGSESAREDTFLDIPLVVRPFGSSQSYGSVEEALRAFVTPETLDGSNQYHCEKCARKCDAHKGLKFVRFPYLLTLQLKRFDFDPTTMHRIKLNDKVTFPEILDLNQFVRSESETESPGDDADTTDSGSALEEEAAVTSTSSAPSSSRQMNGPCDDMASDDEGIDVCSTDAVVNARNLKRPSETGPYVYELFSIMVHAGSANGGHYYAYVKSFTEGQWYCFNDAQVSRVTYDEIRKTYGGGPSRSGGYYISAYSSSTNAYMLMYRRIDRELNAEPMTPEQFPEHLKTLLEDMRQAEERERQQRELDRSMCKIKLFCLHPGKHTMQEMRLKVHKDATLAEATQTAHQIMGLEGIVPLDHCRLVMYDDCAESLECSLEEVAQQTMGQILGGVKATYPFDLLLEIRKPHETFQPYKIGGTTVKVHVVNLETNEIGRAVVVRGLKSHTVEEFKAQVAQKLCLPSNNMRMVLENYHNQLELLSTPGRSLKAEGFGKSNTVYIEFLNEEDACLPFRDSRFFEILDRHINTIVITVVLPREDEVLLEKQCMSASIEAAQRYCSVEDEGGTAARTTQQTQTSNTALSDGYDSDLCDSSSSGCHGTGGDQSEDSSLTDSERTLVGDDISPHNNSPDLTAEDNACCSGEERLPKFVPSVEMTDQIKRSMLDSCGSTSAAVSVTPAGDGAAFSEEAAGYACGDAAPSQVGATVAKEEPRRYFRAWPYKDGEDGGRRLRVYVDKRITFGSLKKELEPFVGIDSSHFKVFRVYSNNQEFECTKLSDNLVSYTEDTRLLIKLGRALKSGEHRMEVFLLSPNSPEPSKFLLDWIFMQGTTVLQIKKDILHEIRERCGQDIPLNRCRLRKKSSGNPGSIYLDWDRFDTDASMFLSHKVFLEVLPGPEKVLASSSLALFVRRWRPSTFTFDPLDEVVLTERTFGALKEALSELSGLQPDVIEVSKCPGQFPCPVSSLTVHSEMEWHSNAPSLTSWPLYISDDGLVVLYRRFRVEKTSGPPRVSRPSHPQGKNVPSRSTQGARPTTPVRCRQTPSPAFTLCLSTWTERVSRAIQDHDIAAA</sequence>
<evidence type="ECO:0000256" key="5">
    <source>
        <dbReference type="ARBA" id="ARBA00022786"/>
    </source>
</evidence>
<dbReference type="GO" id="GO:0016579">
    <property type="term" value="P:protein deubiquitination"/>
    <property type="evidence" value="ECO:0007669"/>
    <property type="project" value="InterPro"/>
</dbReference>
<dbReference type="Proteomes" id="UP001321473">
    <property type="component" value="Unassembled WGS sequence"/>
</dbReference>
<dbReference type="InterPro" id="IPR001394">
    <property type="entry name" value="Peptidase_C19_UCH"/>
</dbReference>
<evidence type="ECO:0000256" key="7">
    <source>
        <dbReference type="ARBA" id="ARBA00022807"/>
    </source>
</evidence>
<evidence type="ECO:0000256" key="6">
    <source>
        <dbReference type="ARBA" id="ARBA00022801"/>
    </source>
</evidence>
<comment type="similarity">
    <text evidence="2">Belongs to the peptidase C19 family.</text>
</comment>
<dbReference type="InterPro" id="IPR038765">
    <property type="entry name" value="Papain-like_cys_pep_sf"/>
</dbReference>
<dbReference type="SUPFAM" id="SSF54001">
    <property type="entry name" value="Cysteine proteinases"/>
    <property type="match status" value="1"/>
</dbReference>
<dbReference type="EC" id="3.4.19.12" evidence="3"/>
<accession>A0AAQ4EVX5</accession>
<name>A0AAQ4EVX5_AMBAM</name>
<dbReference type="GO" id="GO:0006508">
    <property type="term" value="P:proteolysis"/>
    <property type="evidence" value="ECO:0007669"/>
    <property type="project" value="UniProtKB-KW"/>
</dbReference>
<evidence type="ECO:0000256" key="9">
    <source>
        <dbReference type="ARBA" id="ARBA00029910"/>
    </source>
</evidence>
<comment type="catalytic activity">
    <reaction evidence="1">
        <text>Thiol-dependent hydrolysis of ester, thioester, amide, peptide and isopeptide bonds formed by the C-terminal Gly of ubiquitin (a 76-residue protein attached to proteins as an intracellular targeting signal).</text>
        <dbReference type="EC" id="3.4.19.12"/>
    </reaction>
</comment>
<feature type="domain" description="USP" evidence="12">
    <location>
        <begin position="175"/>
        <end position="566"/>
    </location>
</feature>